<dbReference type="KEGG" id="rde:RD1_4232"/>
<dbReference type="STRING" id="375451.RD1_4232"/>
<feature type="signal peptide" evidence="3">
    <location>
        <begin position="1"/>
        <end position="27"/>
    </location>
</feature>
<evidence type="ECO:0000256" key="1">
    <source>
        <dbReference type="SAM" id="MobiDB-lite"/>
    </source>
</evidence>
<dbReference type="HOGENOM" id="CLU_282114_0_0_5"/>
<name>Q160C5_ROSDO</name>
<feature type="region of interest" description="Disordered" evidence="1">
    <location>
        <begin position="641"/>
        <end position="660"/>
    </location>
</feature>
<evidence type="ECO:0000313" key="4">
    <source>
        <dbReference type="EMBL" id="ABG33668.1"/>
    </source>
</evidence>
<keyword evidence="3" id="KW-0732">Signal</keyword>
<dbReference type="PROSITE" id="PS51257">
    <property type="entry name" value="PROKAR_LIPOPROTEIN"/>
    <property type="match status" value="1"/>
</dbReference>
<gene>
    <name evidence="4" type="ordered locus">RD1_4232</name>
</gene>
<feature type="chain" id="PRO_5004183717" description="Lipoprotein" evidence="3">
    <location>
        <begin position="28"/>
        <end position="1109"/>
    </location>
</feature>
<dbReference type="eggNOG" id="ENOG50331GY">
    <property type="taxonomic scope" value="Bacteria"/>
</dbReference>
<reference evidence="4 5" key="1">
    <citation type="journal article" date="2007" name="J. Bacteriol.">
        <title>The complete genome sequence of Roseobacter denitrificans reveals a mixotrophic rather than photosynthetic metabolism.</title>
        <authorList>
            <person name="Swingley W.D."/>
            <person name="Sadekar S."/>
            <person name="Mastrian S.D."/>
            <person name="Matthies H.J."/>
            <person name="Hao J."/>
            <person name="Ramos H."/>
            <person name="Acharya C.R."/>
            <person name="Conrad A.L."/>
            <person name="Taylor H.L."/>
            <person name="Dejesa L.C."/>
            <person name="Shah M.K."/>
            <person name="O'huallachain M.E."/>
            <person name="Lince M.T."/>
            <person name="Blankenship R.E."/>
            <person name="Beatty J.T."/>
            <person name="Touchman J.W."/>
        </authorList>
    </citation>
    <scope>NUCLEOTIDE SEQUENCE [LARGE SCALE GENOMIC DNA]</scope>
    <source>
        <strain evidence="5">ATCC 33942 / OCh 114</strain>
    </source>
</reference>
<keyword evidence="2" id="KW-0472">Membrane</keyword>
<organism evidence="4 5">
    <name type="scientific">Roseobacter denitrificans (strain ATCC 33942 / OCh 114)</name>
    <name type="common">Erythrobacter sp. (strain OCh 114)</name>
    <name type="synonym">Roseobacter denitrificans</name>
    <dbReference type="NCBI Taxonomy" id="375451"/>
    <lineage>
        <taxon>Bacteria</taxon>
        <taxon>Pseudomonadati</taxon>
        <taxon>Pseudomonadota</taxon>
        <taxon>Alphaproteobacteria</taxon>
        <taxon>Rhodobacterales</taxon>
        <taxon>Roseobacteraceae</taxon>
        <taxon>Roseobacter</taxon>
    </lineage>
</organism>
<dbReference type="AlphaFoldDB" id="Q160C5"/>
<keyword evidence="2" id="KW-1133">Transmembrane helix</keyword>
<keyword evidence="5" id="KW-1185">Reference proteome</keyword>
<evidence type="ECO:0000313" key="5">
    <source>
        <dbReference type="Proteomes" id="UP000007029"/>
    </source>
</evidence>
<dbReference type="OrthoDB" id="7799438at2"/>
<feature type="transmembrane region" description="Helical" evidence="2">
    <location>
        <begin position="1083"/>
        <end position="1100"/>
    </location>
</feature>
<proteinExistence type="predicted"/>
<dbReference type="Proteomes" id="UP000007029">
    <property type="component" value="Chromosome"/>
</dbReference>
<evidence type="ECO:0000256" key="2">
    <source>
        <dbReference type="SAM" id="Phobius"/>
    </source>
</evidence>
<keyword evidence="2" id="KW-0812">Transmembrane</keyword>
<evidence type="ECO:0000256" key="3">
    <source>
        <dbReference type="SAM" id="SignalP"/>
    </source>
</evidence>
<dbReference type="RefSeq" id="WP_011570278.1">
    <property type="nucleotide sequence ID" value="NC_008209.1"/>
</dbReference>
<feature type="transmembrane region" description="Helical" evidence="2">
    <location>
        <begin position="1050"/>
        <end position="1071"/>
    </location>
</feature>
<sequence length="1109" mass="122828">MSLLRTSLRHMMALFVVTIAMATAAVAACSDFDDITVDELAPANIREVQLGLRTAYRDANPALTDGKLGIYTRERLRVLCEDVPMPDGVNNVRATLRLTIQYARLQQNWPGWSTQLFTMSLPGPADAQGDPALALRLAGTTAMTTLALGRRALTYDCATSGGVLAQIPSASQALTTLTNIFRDKSEVQICDLLPVAGGLDAWQQGMERFGQIEARRPGALSILQSRGFIVWIAAEEKENRLRRLVGTVDAVIKLIDEYAAQSGVPAPYTGGPCSPQTTEETLTYYALEESDIADLNFLVSLTPILEGFRADNPGHDSPQALWRDLRPVLAVDLGDCILDEIEKLVTGDEKLPLSFLLRPSVTDKLQGNPAFETALPVVENMITVREPTKAGLVNRIQTALMDAQKDAIDAEVDAAADVLAAASEPVPPPTDTALLELDTDAEPDPTPRMTVTDATDQAVASAIDNPELSQALQDTPLSDVTVPELMRAQARAALEEAATAQAERKVKAQVQGIEPSVTSDWTLTEALQDEILALPFIQATVADVTAEGLADRLKPLIGVAYPSRRLFTEAVANVAKIDGKGDLSRFVTERLVQAAQKTIDDPEVTRVYEPFEIEDCKCVPERKSEDLQVYGFYPFWLAQPPARSVPTEDPEAEETEPKQQTKVDFSVIDHIAFYGLEFTKGDGDRALLYNRGQWRAARRQFINSAHQYRAKAELAFDLRDWMDWTPADIEYVVDDIATEMGAFNRVEGRKPQNVTAAIPTLFDPMQPDGVTLIFHDYPGTRLTDADNMRTMVSIIRRVYQELPDRENTTINVAFDFPVVPENKGEERTGVFDDLYELLVPNEIRVLNDKDQSLLRNFLSALNPFQDVNTQTETSRETVEIVDKILLFLERPTSDAKKELRLRMEEGLFKGPVRADVLRSIIPVVPPGGHRFIKSTPHEDAFDTTPAKEFSQFDDDVVYFKDNFSGIGFWPVLDPQSDDNAEMTAIISKYFDKQLPPSLAGFETIITNTCNYWCPNRARITLGAIALFILVGVLTWRSFYSGLADQIAFRFMWVGLVWSGHVVLIATLFILANCDPHAVWPGRFMWTLIGVLGVMLAVSSYQRHKNGPMP</sequence>
<accession>Q160C5</accession>
<evidence type="ECO:0008006" key="6">
    <source>
        <dbReference type="Google" id="ProtNLM"/>
    </source>
</evidence>
<dbReference type="EMBL" id="CP000362">
    <property type="protein sequence ID" value="ABG33668.1"/>
    <property type="molecule type" value="Genomic_DNA"/>
</dbReference>
<protein>
    <recommendedName>
        <fullName evidence="6">Lipoprotein</fullName>
    </recommendedName>
</protein>
<feature type="transmembrane region" description="Helical" evidence="2">
    <location>
        <begin position="1019"/>
        <end position="1038"/>
    </location>
</feature>